<dbReference type="PANTHER" id="PTHR30024:SF42">
    <property type="entry name" value="ALIPHATIC SULFONATES-BINDING PROTEIN-RELATED"/>
    <property type="match status" value="1"/>
</dbReference>
<sequence>MRLGQKVSVWWQRIGRLQRSLPVLPMLFVIALVLTLTTAACSQTATTTSADSTSTAPTAPVVLRIGRQKFDPLTLVRAKGKLEERLKPLGITAVEWIEFQSGPPMLEALNADSIDIARTGDAPPVIAQAAGVPLVYVGGSAPKDKSSAVLVKQDSPIQAIADLRGKKIAFAKSSSANYLAVKALEAGGLKWEDIKPVYLSPSDARSAFEQGNVDAWVIWDPFYAAAQKQAGARVVRDSAGLVANRDFYLATRKFADKYPDVIKAIGEEVQAVAKWADANPSEVAALLSPLLKIDQPILETVNQRRNYGFEAITPEMIAEQQAIADTFHTLKLIPKPIDVKNAIWKAV</sequence>
<keyword evidence="3" id="KW-0813">Transport</keyword>
<name>A0ABV0KKV1_9CYAN</name>
<keyword evidence="8" id="KW-1185">Reference proteome</keyword>
<feature type="transmembrane region" description="Helical" evidence="5">
    <location>
        <begin position="21"/>
        <end position="40"/>
    </location>
</feature>
<keyword evidence="5" id="KW-0812">Transmembrane</keyword>
<comment type="subcellular location">
    <subcellularLocation>
        <location evidence="1">Periplasm</location>
    </subcellularLocation>
</comment>
<comment type="similarity">
    <text evidence="2">Belongs to the bacterial solute-binding protein SsuA/TauA family.</text>
</comment>
<evidence type="ECO:0000313" key="8">
    <source>
        <dbReference type="Proteomes" id="UP001476950"/>
    </source>
</evidence>
<protein>
    <submittedName>
        <fullName evidence="7">Sulfonate ABC transporter substrate-binding protein</fullName>
    </submittedName>
</protein>
<dbReference type="Proteomes" id="UP001476950">
    <property type="component" value="Unassembled WGS sequence"/>
</dbReference>
<evidence type="ECO:0000259" key="6">
    <source>
        <dbReference type="SMART" id="SM00062"/>
    </source>
</evidence>
<feature type="domain" description="Solute-binding protein family 3/N-terminal" evidence="6">
    <location>
        <begin position="62"/>
        <end position="279"/>
    </location>
</feature>
<evidence type="ECO:0000256" key="2">
    <source>
        <dbReference type="ARBA" id="ARBA00010742"/>
    </source>
</evidence>
<proteinExistence type="inferred from homology"/>
<dbReference type="EMBL" id="JAMPLM010000008">
    <property type="protein sequence ID" value="MEP1058980.1"/>
    <property type="molecule type" value="Genomic_DNA"/>
</dbReference>
<dbReference type="CDD" id="cd13557">
    <property type="entry name" value="PBP2_SsuA"/>
    <property type="match status" value="1"/>
</dbReference>
<dbReference type="NCBIfam" id="TIGR01728">
    <property type="entry name" value="SsuA_fam"/>
    <property type="match status" value="1"/>
</dbReference>
<dbReference type="PANTHER" id="PTHR30024">
    <property type="entry name" value="ALIPHATIC SULFONATES-BINDING PROTEIN-RELATED"/>
    <property type="match status" value="1"/>
</dbReference>
<keyword evidence="5" id="KW-0472">Membrane</keyword>
<dbReference type="SUPFAM" id="SSF53850">
    <property type="entry name" value="Periplasmic binding protein-like II"/>
    <property type="match status" value="1"/>
</dbReference>
<dbReference type="InterPro" id="IPR001638">
    <property type="entry name" value="Solute-binding_3/MltF_N"/>
</dbReference>
<comment type="caution">
    <text evidence="7">The sequence shown here is derived from an EMBL/GenBank/DDBJ whole genome shotgun (WGS) entry which is preliminary data.</text>
</comment>
<evidence type="ECO:0000256" key="5">
    <source>
        <dbReference type="SAM" id="Phobius"/>
    </source>
</evidence>
<organism evidence="7 8">
    <name type="scientific">Stenomitos frigidus AS-A4</name>
    <dbReference type="NCBI Taxonomy" id="2933935"/>
    <lineage>
        <taxon>Bacteria</taxon>
        <taxon>Bacillati</taxon>
        <taxon>Cyanobacteriota</taxon>
        <taxon>Cyanophyceae</taxon>
        <taxon>Leptolyngbyales</taxon>
        <taxon>Leptolyngbyaceae</taxon>
        <taxon>Stenomitos</taxon>
    </lineage>
</organism>
<evidence type="ECO:0000313" key="7">
    <source>
        <dbReference type="EMBL" id="MEP1058980.1"/>
    </source>
</evidence>
<evidence type="ECO:0000256" key="4">
    <source>
        <dbReference type="ARBA" id="ARBA00022729"/>
    </source>
</evidence>
<dbReference type="RefSeq" id="WP_199305354.1">
    <property type="nucleotide sequence ID" value="NZ_JAMPLM010000008.1"/>
</dbReference>
<dbReference type="Gene3D" id="3.40.190.10">
    <property type="entry name" value="Periplasmic binding protein-like II"/>
    <property type="match status" value="2"/>
</dbReference>
<dbReference type="InterPro" id="IPR010067">
    <property type="entry name" value="ABC_SsuA_sub-bd"/>
</dbReference>
<dbReference type="Pfam" id="PF09084">
    <property type="entry name" value="NMT1"/>
    <property type="match status" value="1"/>
</dbReference>
<gene>
    <name evidence="7" type="ORF">NDI38_11090</name>
</gene>
<keyword evidence="5" id="KW-1133">Transmembrane helix</keyword>
<reference evidence="7 8" key="1">
    <citation type="submission" date="2022-04" db="EMBL/GenBank/DDBJ databases">
        <title>Positive selection, recombination, and allopatry shape intraspecific diversity of widespread and dominant cyanobacteria.</title>
        <authorList>
            <person name="Wei J."/>
            <person name="Shu W."/>
            <person name="Hu C."/>
        </authorList>
    </citation>
    <scope>NUCLEOTIDE SEQUENCE [LARGE SCALE GENOMIC DNA]</scope>
    <source>
        <strain evidence="7 8">AS-A4</strain>
    </source>
</reference>
<keyword evidence="4" id="KW-0732">Signal</keyword>
<accession>A0ABV0KKV1</accession>
<dbReference type="SMART" id="SM00062">
    <property type="entry name" value="PBPb"/>
    <property type="match status" value="1"/>
</dbReference>
<dbReference type="InterPro" id="IPR015168">
    <property type="entry name" value="SsuA/THI5"/>
</dbReference>
<evidence type="ECO:0000256" key="1">
    <source>
        <dbReference type="ARBA" id="ARBA00004418"/>
    </source>
</evidence>
<evidence type="ECO:0000256" key="3">
    <source>
        <dbReference type="ARBA" id="ARBA00022448"/>
    </source>
</evidence>